<feature type="repeat" description="TPR" evidence="1">
    <location>
        <begin position="231"/>
        <end position="264"/>
    </location>
</feature>
<dbReference type="SMART" id="SM00028">
    <property type="entry name" value="TPR"/>
    <property type="match status" value="4"/>
</dbReference>
<sequence>MKTERVSQVVLLAGASAVLAGAVALFLADGMTGLRGGGGVPPAPGPAARAAVAVRAGAPASLPELTALIGEREAWLRGHPGDDASWAVLGAAYAERGARTGDPAAYPKAERALRRSLDAHPVAEGNVDAALGMGALAHARGDFAAARRWAEEARQRAPRRWRVQAVLVDAYRGLGDQTAAQQALARLREMHTGTAALTRAAEVYRDRGWREDAAAVAYDAVGRAGTPTERAACLRRLGDLAWERGEPEEALRQYAAALELAPRDAPALAGRARTLAALDRTDEAVRDYRAALDLRPVPEYALEAGELYAALGREAEARAGYELLHARAAEAFAHGVDQSLVLARYEADHGRPLTAVAWLRAEWRRGHRSAEVADALGWALLRAGRAREALPYARLATEQGLRSALFAYHRGEVERALGMTGEARRHLAEALRTNPRFSPLYAPEARRALEALGEPSGPPPRR</sequence>
<dbReference type="STRING" id="936756.ATE80_25190"/>
<dbReference type="PROSITE" id="PS50005">
    <property type="entry name" value="TPR"/>
    <property type="match status" value="1"/>
</dbReference>
<accession>A0A117IUP8</accession>
<evidence type="ECO:0000256" key="1">
    <source>
        <dbReference type="PROSITE-ProRule" id="PRU00339"/>
    </source>
</evidence>
<comment type="caution">
    <text evidence="2">The sequence shown here is derived from an EMBL/GenBank/DDBJ whole genome shotgun (WGS) entry which is preliminary data.</text>
</comment>
<dbReference type="Proteomes" id="UP000054011">
    <property type="component" value="Unassembled WGS sequence"/>
</dbReference>
<dbReference type="InterPro" id="IPR019734">
    <property type="entry name" value="TPR_rpt"/>
</dbReference>
<dbReference type="SUPFAM" id="SSF48452">
    <property type="entry name" value="TPR-like"/>
    <property type="match status" value="2"/>
</dbReference>
<dbReference type="EMBL" id="LNSV01000091">
    <property type="protein sequence ID" value="KUH36140.1"/>
    <property type="molecule type" value="Genomic_DNA"/>
</dbReference>
<name>A0A117IUP8_9ACTN</name>
<keyword evidence="3" id="KW-1185">Reference proteome</keyword>
<evidence type="ECO:0008006" key="4">
    <source>
        <dbReference type="Google" id="ProtNLM"/>
    </source>
</evidence>
<evidence type="ECO:0000313" key="3">
    <source>
        <dbReference type="Proteomes" id="UP000054011"/>
    </source>
</evidence>
<dbReference type="RefSeq" id="WP_058944564.1">
    <property type="nucleotide sequence ID" value="NZ_LNSV01000091.1"/>
</dbReference>
<proteinExistence type="predicted"/>
<reference evidence="2 3" key="1">
    <citation type="submission" date="2015-11" db="EMBL/GenBank/DDBJ databases">
        <title>Genome-wide analysis reveals the secondary metabolome in Streptomyces kanasensis ZX01.</title>
        <authorList>
            <person name="Zhang G."/>
            <person name="Han L."/>
            <person name="Feng J."/>
            <person name="Zhang X."/>
        </authorList>
    </citation>
    <scope>NUCLEOTIDE SEQUENCE [LARGE SCALE GENOMIC DNA]</scope>
    <source>
        <strain evidence="2 3">ZX01</strain>
    </source>
</reference>
<dbReference type="Pfam" id="PF13432">
    <property type="entry name" value="TPR_16"/>
    <property type="match status" value="1"/>
</dbReference>
<evidence type="ECO:0000313" key="2">
    <source>
        <dbReference type="EMBL" id="KUH36140.1"/>
    </source>
</evidence>
<keyword evidence="1" id="KW-0802">TPR repeat</keyword>
<dbReference type="PANTHER" id="PTHR12558:SF13">
    <property type="entry name" value="CELL DIVISION CYCLE PROTEIN 27 HOMOLOG"/>
    <property type="match status" value="1"/>
</dbReference>
<gene>
    <name evidence="2" type="ORF">ATE80_25190</name>
</gene>
<organism evidence="2 3">
    <name type="scientific">Streptomyces kanasensis</name>
    <dbReference type="NCBI Taxonomy" id="936756"/>
    <lineage>
        <taxon>Bacteria</taxon>
        <taxon>Bacillati</taxon>
        <taxon>Actinomycetota</taxon>
        <taxon>Actinomycetes</taxon>
        <taxon>Kitasatosporales</taxon>
        <taxon>Streptomycetaceae</taxon>
        <taxon>Streptomyces</taxon>
    </lineage>
</organism>
<dbReference type="AlphaFoldDB" id="A0A117IUP8"/>
<dbReference type="PANTHER" id="PTHR12558">
    <property type="entry name" value="CELL DIVISION CYCLE 16,23,27"/>
    <property type="match status" value="1"/>
</dbReference>
<dbReference type="InterPro" id="IPR011990">
    <property type="entry name" value="TPR-like_helical_dom_sf"/>
</dbReference>
<protein>
    <recommendedName>
        <fullName evidence="4">Tetratricopeptide repeat protein</fullName>
    </recommendedName>
</protein>
<dbReference type="Gene3D" id="1.25.40.10">
    <property type="entry name" value="Tetratricopeptide repeat domain"/>
    <property type="match status" value="3"/>
</dbReference>